<evidence type="ECO:0000259" key="10">
    <source>
        <dbReference type="Pfam" id="PF00294"/>
    </source>
</evidence>
<feature type="compositionally biased region" description="Basic residues" evidence="9">
    <location>
        <begin position="115"/>
        <end position="124"/>
    </location>
</feature>
<dbReference type="GO" id="GO:0009662">
    <property type="term" value="P:etioplast organization"/>
    <property type="evidence" value="ECO:0007669"/>
    <property type="project" value="TreeGrafter"/>
</dbReference>
<comment type="subcellular location">
    <subcellularLocation>
        <location evidence="1">Plastid</location>
        <location evidence="1">Chloroplast</location>
    </subcellularLocation>
</comment>
<keyword evidence="6 11" id="KW-0418">Kinase</keyword>
<keyword evidence="7" id="KW-0809">Transit peptide</keyword>
<comment type="function">
    <text evidence="8">Required for proper chloroplast development, most likely through regulating plastid-encoded polymerase (PEP) dependent chloroplast transcription. Acts as a component of the transcriptionally active plastid chromosome that is required for plastid gene expression.</text>
</comment>
<feature type="compositionally biased region" description="Basic and acidic residues" evidence="9">
    <location>
        <begin position="162"/>
        <end position="177"/>
    </location>
</feature>
<sequence>MASLFFTPPLPPFREQSNYWPIISVPYSLQLKDFRLRSWCTRSVPKKSSSQFDIEDSPTEDSVTTDNDSKDSKRPSRRGRKKVSIETPDNSITATVTKIEEDDSLQEARVEHSKKISRKGRKKASVPSSNAENMENKADSDVRSSDAEKIEKKASRRRAKKKIDSSDDQSITKEPSDLKVPQSVEYIEDILAVPDEEEDISFTYAWPPLVCCFGAAQHAFVPSVRPANRLIDYDIHESKKDMFWSPDKFVRAPGSSSSSVAVALASLGGRVAFMGKLGDDEYGQIMVYHLNVNQVQTRSVKIDSTKSTALSRMKITRRGGLKMTCSRPCAEDSLLSSEINISVLKEAKMFYFNSSSLLDESLRKTTMQAIKVSRKLGGVIFFDLNLPMPLWQSNKETKTLIKEAWERADIIELTKQELEFLCDITPIETFDTKDNDKSKFVHHKPEFIQQLWHESLKVLFVTNGTSKIHYYTEKDNGWVHGMEDAPITPFTSDMSVSGDAIVAALMRMLTVQPHLATDKGYLERTIKYAISCGVIDQWTVARILGFPPREGMKVRSISEKEFRTVGSTVD</sequence>
<feature type="region of interest" description="Disordered" evidence="9">
    <location>
        <begin position="43"/>
        <end position="177"/>
    </location>
</feature>
<feature type="domain" description="Carbohydrate kinase PfkB" evidence="10">
    <location>
        <begin position="247"/>
        <end position="510"/>
    </location>
</feature>
<evidence type="ECO:0000256" key="3">
    <source>
        <dbReference type="ARBA" id="ARBA00022528"/>
    </source>
</evidence>
<dbReference type="InterPro" id="IPR011611">
    <property type="entry name" value="PfkB_dom"/>
</dbReference>
<dbReference type="SUPFAM" id="SSF53613">
    <property type="entry name" value="Ribokinase-like"/>
    <property type="match status" value="1"/>
</dbReference>
<dbReference type="EMBL" id="GDJX01012197">
    <property type="protein sequence ID" value="JAT55739.1"/>
    <property type="molecule type" value="Transcribed_RNA"/>
</dbReference>
<dbReference type="CDD" id="cd01167">
    <property type="entry name" value="bac_FRK"/>
    <property type="match status" value="1"/>
</dbReference>
<keyword evidence="5" id="KW-0808">Transferase</keyword>
<dbReference type="PANTHER" id="PTHR43085">
    <property type="entry name" value="HEXOKINASE FAMILY MEMBER"/>
    <property type="match status" value="1"/>
</dbReference>
<dbReference type="AlphaFoldDB" id="A0A1D1YM76"/>
<keyword evidence="3" id="KW-0150">Chloroplast</keyword>
<evidence type="ECO:0000256" key="4">
    <source>
        <dbReference type="ARBA" id="ARBA00022640"/>
    </source>
</evidence>
<dbReference type="InterPro" id="IPR050306">
    <property type="entry name" value="PfkB_Carbo_kinase"/>
</dbReference>
<evidence type="ECO:0000313" key="11">
    <source>
        <dbReference type="EMBL" id="JAT55739.1"/>
    </source>
</evidence>
<dbReference type="FunFam" id="3.40.1190.20:FF:000021">
    <property type="entry name" value="Fructokinase-like 2, chloroplastic"/>
    <property type="match status" value="1"/>
</dbReference>
<dbReference type="PANTHER" id="PTHR43085:SF2">
    <property type="entry name" value="FRUCTOKINASE-LIKE 2, CHLOROPLASTIC"/>
    <property type="match status" value="1"/>
</dbReference>
<name>A0A1D1YM76_9ARAE</name>
<proteinExistence type="inferred from homology"/>
<evidence type="ECO:0000256" key="7">
    <source>
        <dbReference type="ARBA" id="ARBA00022946"/>
    </source>
</evidence>
<evidence type="ECO:0000256" key="5">
    <source>
        <dbReference type="ARBA" id="ARBA00022679"/>
    </source>
</evidence>
<evidence type="ECO:0000256" key="2">
    <source>
        <dbReference type="ARBA" id="ARBA00010688"/>
    </source>
</evidence>
<dbReference type="Gene3D" id="3.40.1190.20">
    <property type="match status" value="1"/>
</dbReference>
<feature type="compositionally biased region" description="Basic and acidic residues" evidence="9">
    <location>
        <begin position="134"/>
        <end position="153"/>
    </location>
</feature>
<dbReference type="GO" id="GO:0009658">
    <property type="term" value="P:chloroplast organization"/>
    <property type="evidence" value="ECO:0007669"/>
    <property type="project" value="UniProtKB-ARBA"/>
</dbReference>
<dbReference type="GO" id="GO:0016301">
    <property type="term" value="F:kinase activity"/>
    <property type="evidence" value="ECO:0007669"/>
    <property type="project" value="UniProtKB-KW"/>
</dbReference>
<dbReference type="GO" id="GO:0042793">
    <property type="term" value="P:plastid transcription"/>
    <property type="evidence" value="ECO:0007669"/>
    <property type="project" value="UniProtKB-ARBA"/>
</dbReference>
<accession>A0A1D1YM76</accession>
<dbReference type="Pfam" id="PF00294">
    <property type="entry name" value="PfkB"/>
    <property type="match status" value="1"/>
</dbReference>
<dbReference type="InterPro" id="IPR029056">
    <property type="entry name" value="Ribokinase-like"/>
</dbReference>
<evidence type="ECO:0000256" key="1">
    <source>
        <dbReference type="ARBA" id="ARBA00004229"/>
    </source>
</evidence>
<evidence type="ECO:0000256" key="9">
    <source>
        <dbReference type="SAM" id="MobiDB-lite"/>
    </source>
</evidence>
<gene>
    <name evidence="11" type="primary">FRK2_3</name>
    <name evidence="11" type="ORF">g.45182</name>
</gene>
<evidence type="ECO:0000256" key="8">
    <source>
        <dbReference type="ARBA" id="ARBA00058434"/>
    </source>
</evidence>
<reference evidence="11" key="1">
    <citation type="submission" date="2015-07" db="EMBL/GenBank/DDBJ databases">
        <title>Transcriptome Assembly of Anthurium amnicola.</title>
        <authorList>
            <person name="Suzuki J."/>
        </authorList>
    </citation>
    <scope>NUCLEOTIDE SEQUENCE</scope>
</reference>
<organism evidence="11">
    <name type="scientific">Anthurium amnicola</name>
    <dbReference type="NCBI Taxonomy" id="1678845"/>
    <lineage>
        <taxon>Eukaryota</taxon>
        <taxon>Viridiplantae</taxon>
        <taxon>Streptophyta</taxon>
        <taxon>Embryophyta</taxon>
        <taxon>Tracheophyta</taxon>
        <taxon>Spermatophyta</taxon>
        <taxon>Magnoliopsida</taxon>
        <taxon>Liliopsida</taxon>
        <taxon>Araceae</taxon>
        <taxon>Pothoideae</taxon>
        <taxon>Potheae</taxon>
        <taxon>Anthurium</taxon>
    </lineage>
</organism>
<dbReference type="GO" id="GO:0042644">
    <property type="term" value="C:chloroplast nucleoid"/>
    <property type="evidence" value="ECO:0007669"/>
    <property type="project" value="TreeGrafter"/>
</dbReference>
<protein>
    <submittedName>
        <fullName evidence="11">Fructokinase-2</fullName>
    </submittedName>
</protein>
<feature type="compositionally biased region" description="Polar residues" evidence="9">
    <location>
        <begin position="87"/>
        <end position="96"/>
    </location>
</feature>
<evidence type="ECO:0000256" key="6">
    <source>
        <dbReference type="ARBA" id="ARBA00022777"/>
    </source>
</evidence>
<comment type="similarity">
    <text evidence="2">Belongs to the carbohydrate kinase PfkB family.</text>
</comment>
<keyword evidence="4" id="KW-0934">Plastid</keyword>